<dbReference type="Proteomes" id="UP000596929">
    <property type="component" value="Unassembled WGS sequence"/>
</dbReference>
<dbReference type="EMBL" id="JACOOO010000013">
    <property type="protein sequence ID" value="MBC5628753.1"/>
    <property type="molecule type" value="Genomic_DNA"/>
</dbReference>
<comment type="caution">
    <text evidence="2">The sequence shown here is derived from an EMBL/GenBank/DDBJ whole genome shotgun (WGS) entry which is preliminary data.</text>
</comment>
<keyword evidence="1" id="KW-0732">Signal</keyword>
<organism evidence="2 3">
    <name type="scientific">Clostridium hominis</name>
    <dbReference type="NCBI Taxonomy" id="2763036"/>
    <lineage>
        <taxon>Bacteria</taxon>
        <taxon>Bacillati</taxon>
        <taxon>Bacillota</taxon>
        <taxon>Clostridia</taxon>
        <taxon>Eubacteriales</taxon>
        <taxon>Clostridiaceae</taxon>
        <taxon>Clostridium</taxon>
    </lineage>
</organism>
<protein>
    <submittedName>
        <fullName evidence="2">Uncharacterized protein</fullName>
    </submittedName>
</protein>
<dbReference type="RefSeq" id="WP_032120137.1">
    <property type="nucleotide sequence ID" value="NZ_JACOOO010000013.1"/>
</dbReference>
<evidence type="ECO:0000256" key="1">
    <source>
        <dbReference type="SAM" id="SignalP"/>
    </source>
</evidence>
<evidence type="ECO:0000313" key="2">
    <source>
        <dbReference type="EMBL" id="MBC5628753.1"/>
    </source>
</evidence>
<sequence>MKKRFFILLSSLIIVLNFIILTAHADVPIHPINAVYKEGIYKLSPADKSSYALQFQFLNTDKDSAIIVLDQNADIVYKNINCNRKCNAGTITNKNTIILITDGEVALYFTKE</sequence>
<reference evidence="2 3" key="1">
    <citation type="submission" date="2020-08" db="EMBL/GenBank/DDBJ databases">
        <title>Genome public.</title>
        <authorList>
            <person name="Liu C."/>
            <person name="Sun Q."/>
        </authorList>
    </citation>
    <scope>NUCLEOTIDE SEQUENCE [LARGE SCALE GENOMIC DNA]</scope>
    <source>
        <strain evidence="2 3">NSJ-6</strain>
    </source>
</reference>
<feature type="signal peptide" evidence="1">
    <location>
        <begin position="1"/>
        <end position="25"/>
    </location>
</feature>
<evidence type="ECO:0000313" key="3">
    <source>
        <dbReference type="Proteomes" id="UP000596929"/>
    </source>
</evidence>
<name>A0ABR7DBL5_9CLOT</name>
<feature type="chain" id="PRO_5045124757" evidence="1">
    <location>
        <begin position="26"/>
        <end position="112"/>
    </location>
</feature>
<gene>
    <name evidence="2" type="ORF">H8S20_07610</name>
</gene>
<keyword evidence="3" id="KW-1185">Reference proteome</keyword>
<proteinExistence type="predicted"/>
<accession>A0ABR7DBL5</accession>